<organism evidence="1 2">
    <name type="scientific">Mycobacterium simiae</name>
    <name type="common">Mycobacterium habana</name>
    <dbReference type="NCBI Taxonomy" id="1784"/>
    <lineage>
        <taxon>Bacteria</taxon>
        <taxon>Bacillati</taxon>
        <taxon>Actinomycetota</taxon>
        <taxon>Actinomycetes</taxon>
        <taxon>Mycobacteriales</taxon>
        <taxon>Mycobacteriaceae</taxon>
        <taxon>Mycobacterium</taxon>
        <taxon>Mycobacterium simiae complex</taxon>
    </lineage>
</organism>
<evidence type="ECO:0000313" key="2">
    <source>
        <dbReference type="Proteomes" id="UP000193040"/>
    </source>
</evidence>
<dbReference type="EMBL" id="MZZM01000010">
    <property type="protein sequence ID" value="ORJ63225.1"/>
    <property type="molecule type" value="Genomic_DNA"/>
</dbReference>
<comment type="caution">
    <text evidence="1">The sequence shown here is derived from an EMBL/GenBank/DDBJ whole genome shotgun (WGS) entry which is preliminary data.</text>
</comment>
<dbReference type="Proteomes" id="UP000193040">
    <property type="component" value="Unassembled WGS sequence"/>
</dbReference>
<sequence>MKQRRPDAGTWCEVWTVGALTNADLWAALTDRMATLTEVVAPADAMSPGTDDVVVDARTGRSSIRMDAPVGPANPPRICSRAGKEALAGAATA</sequence>
<accession>A0A1X0YDF4</accession>
<proteinExistence type="predicted"/>
<reference evidence="1 2" key="1">
    <citation type="submission" date="2017-03" db="EMBL/GenBank/DDBJ databases">
        <title>Genomic insights into Mycobacterium simiae human colonization.</title>
        <authorList>
            <person name="Steffani J.L."/>
            <person name="Brunck M.E."/>
            <person name="Cruz E."/>
            <person name="Montiel R."/>
            <person name="Barona F."/>
        </authorList>
    </citation>
    <scope>NUCLEOTIDE SEQUENCE [LARGE SCALE GENOMIC DNA]</scope>
    <source>
        <strain evidence="1 2">MsiGto</strain>
    </source>
</reference>
<dbReference type="AlphaFoldDB" id="A0A1X0YDF4"/>
<dbReference type="RefSeq" id="WP_084948784.1">
    <property type="nucleotide sequence ID" value="NZ_MZZM01000010.1"/>
</dbReference>
<name>A0A1X0YDF4_MYCSI</name>
<evidence type="ECO:0000313" key="1">
    <source>
        <dbReference type="EMBL" id="ORJ63225.1"/>
    </source>
</evidence>
<keyword evidence="2" id="KW-1185">Reference proteome</keyword>
<dbReference type="STRING" id="1784.VC42_07735"/>
<protein>
    <submittedName>
        <fullName evidence="1">Uncharacterized protein</fullName>
    </submittedName>
</protein>
<gene>
    <name evidence="1" type="ORF">B5M45_05355</name>
</gene>